<accession>A0A0X1U8N3</accession>
<feature type="chain" id="PRO_5044547699" evidence="1">
    <location>
        <begin position="27"/>
        <end position="377"/>
    </location>
</feature>
<dbReference type="RefSeq" id="WP_066050269.1">
    <property type="nucleotide sequence ID" value="NZ_CP014223.1"/>
</dbReference>
<name>A0A0X1U8N3_ANAPI</name>
<reference evidence="3" key="4">
    <citation type="submission" date="2016-11" db="EMBL/GenBank/DDBJ databases">
        <authorList>
            <person name="Varghese N."/>
            <person name="Submissions S."/>
        </authorList>
    </citation>
    <scope>NUCLEOTIDE SEQUENCE</scope>
    <source>
        <strain evidence="3">DSM 1682</strain>
    </source>
</reference>
<gene>
    <name evidence="2" type="ORF">CPRO_17090</name>
    <name evidence="3" type="ORF">SAMN02745151_02688</name>
</gene>
<evidence type="ECO:0000313" key="3">
    <source>
        <dbReference type="EMBL" id="SHF06931.1"/>
    </source>
</evidence>
<keyword evidence="4" id="KW-1185">Reference proteome</keyword>
<dbReference type="KEGG" id="cpro:CPRO_17090"/>
<reference evidence="4" key="2">
    <citation type="submission" date="2016-01" db="EMBL/GenBank/DDBJ databases">
        <authorList>
            <person name="Poehlein A."/>
            <person name="Schlien K."/>
            <person name="Gottschalk G."/>
            <person name="Buckel W."/>
            <person name="Daniel R."/>
        </authorList>
    </citation>
    <scope>NUCLEOTIDE SEQUENCE [LARGE SCALE GENOMIC DNA]</scope>
    <source>
        <strain evidence="4">X2</strain>
    </source>
</reference>
<dbReference type="Gene3D" id="2.80.10.50">
    <property type="match status" value="1"/>
</dbReference>
<evidence type="ECO:0000313" key="4">
    <source>
        <dbReference type="Proteomes" id="UP000068026"/>
    </source>
</evidence>
<dbReference type="InterPro" id="IPR035992">
    <property type="entry name" value="Ricin_B-like_lectins"/>
</dbReference>
<feature type="signal peptide" evidence="1">
    <location>
        <begin position="1"/>
        <end position="26"/>
    </location>
</feature>
<proteinExistence type="predicted"/>
<sequence length="377" mass="41541">MKKQFVSILLALCMVLTLLQATTANASHPNNPTPKKDRWYYLRCMGNYLNIDVDGNAELRDKTDTPKGNAKFRLHYLGNGGIGDAYALETEDGRYLGVDKASNGARVKALVRSPDNNHLLSWQLCGENKPSKDISSLRLMANKDMLLNATGQKKADGTPIILWSHIDKWVCPADPVPDGPEHSEFRFIPADTPAGATAPGTPQTPADGWYSLRFDVHEAFSIIDVIRADLVELNSWNCATPWTRAFYVENKGNNQITLRLADGRYLGVGTEAVSDYGWKVAAVKNPFAWNTYSESLGVANNHRKYSLRPVSDTGLALRAFTVNYTLGDPITVFKHKGDYGRSDVVFWELSGDEIPKTNGWTPALVTQPAPAVIATPS</sequence>
<dbReference type="EMBL" id="FQUA01000015">
    <property type="protein sequence ID" value="SHF06931.1"/>
    <property type="molecule type" value="Genomic_DNA"/>
</dbReference>
<evidence type="ECO:0000313" key="2">
    <source>
        <dbReference type="EMBL" id="AMJ41299.1"/>
    </source>
</evidence>
<organism evidence="3 5">
    <name type="scientific">Anaerotignum propionicum DSM 1682</name>
    <dbReference type="NCBI Taxonomy" id="991789"/>
    <lineage>
        <taxon>Bacteria</taxon>
        <taxon>Bacillati</taxon>
        <taxon>Bacillota</taxon>
        <taxon>Clostridia</taxon>
        <taxon>Lachnospirales</taxon>
        <taxon>Anaerotignaceae</taxon>
        <taxon>Anaerotignum</taxon>
    </lineage>
</organism>
<dbReference type="EMBL" id="CP014223">
    <property type="protein sequence ID" value="AMJ41299.1"/>
    <property type="molecule type" value="Genomic_DNA"/>
</dbReference>
<keyword evidence="1" id="KW-0732">Signal</keyword>
<evidence type="ECO:0000256" key="1">
    <source>
        <dbReference type="SAM" id="SignalP"/>
    </source>
</evidence>
<reference evidence="2 4" key="1">
    <citation type="journal article" date="2016" name="Genome Announc.">
        <title>Complete Genome Sequence of the Amino Acid-Fermenting Clostridium propionicum X2 (DSM 1682).</title>
        <authorList>
            <person name="Poehlein A."/>
            <person name="Schlien K."/>
            <person name="Chowdhury N.P."/>
            <person name="Gottschalk G."/>
            <person name="Buckel W."/>
            <person name="Daniel R."/>
        </authorList>
    </citation>
    <scope>NUCLEOTIDE SEQUENCE [LARGE SCALE GENOMIC DNA]</scope>
    <source>
        <strain evidence="2 4">X2</strain>
    </source>
</reference>
<dbReference type="AlphaFoldDB" id="A0A0X1U8N3"/>
<evidence type="ECO:0000313" key="5">
    <source>
        <dbReference type="Proteomes" id="UP000184204"/>
    </source>
</evidence>
<dbReference type="OrthoDB" id="210273at2"/>
<dbReference type="Proteomes" id="UP000184204">
    <property type="component" value="Unassembled WGS sequence"/>
</dbReference>
<dbReference type="SUPFAM" id="SSF50370">
    <property type="entry name" value="Ricin B-like lectins"/>
    <property type="match status" value="1"/>
</dbReference>
<reference evidence="5" key="3">
    <citation type="submission" date="2016-11" db="EMBL/GenBank/DDBJ databases">
        <authorList>
            <person name="Jaros S."/>
            <person name="Januszkiewicz K."/>
            <person name="Wedrychowicz H."/>
        </authorList>
    </citation>
    <scope>NUCLEOTIDE SEQUENCE [LARGE SCALE GENOMIC DNA]</scope>
    <source>
        <strain evidence="5">DSM 1682</strain>
    </source>
</reference>
<dbReference type="Proteomes" id="UP000068026">
    <property type="component" value="Chromosome"/>
</dbReference>
<protein>
    <submittedName>
        <fullName evidence="3">Uncharacterized protein</fullName>
    </submittedName>
</protein>